<organism evidence="2 3">
    <name type="scientific">Plantimonas leprariae</name>
    <dbReference type="NCBI Taxonomy" id="2615207"/>
    <lineage>
        <taxon>Bacteria</taxon>
        <taxon>Pseudomonadati</taxon>
        <taxon>Pseudomonadota</taxon>
        <taxon>Alphaproteobacteria</taxon>
        <taxon>Hyphomicrobiales</taxon>
        <taxon>Aurantimonadaceae</taxon>
        <taxon>Plantimonas</taxon>
    </lineage>
</organism>
<dbReference type="GO" id="GO:0003746">
    <property type="term" value="F:translation elongation factor activity"/>
    <property type="evidence" value="ECO:0007669"/>
    <property type="project" value="UniProtKB-KW"/>
</dbReference>
<dbReference type="PANTHER" id="PTHR30437:SF6">
    <property type="entry name" value="TRANSCRIPTION ELONGATION FACTOR GREB"/>
    <property type="match status" value="1"/>
</dbReference>
<dbReference type="RefSeq" id="WP_150970987.1">
    <property type="nucleotide sequence ID" value="NZ_VZDO01000012.1"/>
</dbReference>
<dbReference type="Proteomes" id="UP000432089">
    <property type="component" value="Unassembled WGS sequence"/>
</dbReference>
<protein>
    <submittedName>
        <fullName evidence="2">Transcription elongation factor GreA</fullName>
    </submittedName>
</protein>
<gene>
    <name evidence="2" type="primary">greA</name>
    <name evidence="2" type="ORF">F6X38_15060</name>
</gene>
<evidence type="ECO:0000313" key="2">
    <source>
        <dbReference type="EMBL" id="KAB0678802.1"/>
    </source>
</evidence>
<sequence length="160" mass="17354">MSVAFVKEPNEDQVEVLPERELGQDPNIVTVRGLALIDGEIAELARRLDAARAADDKVAMATINRDLRYFRARRATSQVAEPRADLETVQFGSLVTIERDDGREQRFRIVGIDEADPADGLVSFVSPLARSLVGREVGDTVKAGNGEAEIVAIGNEPAKA</sequence>
<feature type="domain" description="Transcription elongation factor GreA/GreB C-terminal" evidence="1">
    <location>
        <begin position="87"/>
        <end position="144"/>
    </location>
</feature>
<name>A0A7V7PMW6_9HYPH</name>
<dbReference type="InterPro" id="IPR036953">
    <property type="entry name" value="GreA/GreB_C_sf"/>
</dbReference>
<dbReference type="InterPro" id="IPR018151">
    <property type="entry name" value="TF_GreA/GreB_CS"/>
</dbReference>
<reference evidence="2 3" key="1">
    <citation type="submission" date="2019-09" db="EMBL/GenBank/DDBJ databases">
        <title>YIM 132180 draft genome.</title>
        <authorList>
            <person name="Zhang K."/>
        </authorList>
    </citation>
    <scope>NUCLEOTIDE SEQUENCE [LARGE SCALE GENOMIC DNA]</scope>
    <source>
        <strain evidence="2 3">YIM 132180</strain>
    </source>
</reference>
<dbReference type="SUPFAM" id="SSF54534">
    <property type="entry name" value="FKBP-like"/>
    <property type="match status" value="1"/>
</dbReference>
<dbReference type="InterPro" id="IPR001437">
    <property type="entry name" value="Tscrpt_elong_fac_GreA/B_C"/>
</dbReference>
<proteinExistence type="predicted"/>
<dbReference type="Pfam" id="PF01272">
    <property type="entry name" value="GreA_GreB"/>
    <property type="match status" value="1"/>
</dbReference>
<dbReference type="NCBIfam" id="NF004973">
    <property type="entry name" value="PRK06342.1"/>
    <property type="match status" value="1"/>
</dbReference>
<dbReference type="GO" id="GO:0070063">
    <property type="term" value="F:RNA polymerase binding"/>
    <property type="evidence" value="ECO:0007669"/>
    <property type="project" value="InterPro"/>
</dbReference>
<comment type="caution">
    <text evidence="2">The sequence shown here is derived from an EMBL/GenBank/DDBJ whole genome shotgun (WGS) entry which is preliminary data.</text>
</comment>
<dbReference type="GO" id="GO:0003677">
    <property type="term" value="F:DNA binding"/>
    <property type="evidence" value="ECO:0007669"/>
    <property type="project" value="InterPro"/>
</dbReference>
<dbReference type="Gene3D" id="3.10.50.30">
    <property type="entry name" value="Transcription elongation factor, GreA/GreB, C-terminal domain"/>
    <property type="match status" value="1"/>
</dbReference>
<dbReference type="PROSITE" id="PS00830">
    <property type="entry name" value="GREAB_2"/>
    <property type="match status" value="1"/>
</dbReference>
<accession>A0A7V7PMW6</accession>
<evidence type="ECO:0000313" key="3">
    <source>
        <dbReference type="Proteomes" id="UP000432089"/>
    </source>
</evidence>
<dbReference type="AlphaFoldDB" id="A0A7V7PMW6"/>
<dbReference type="InterPro" id="IPR023459">
    <property type="entry name" value="Tscrpt_elong_fac_GreA/B_fam"/>
</dbReference>
<keyword evidence="2" id="KW-0648">Protein biosynthesis</keyword>
<dbReference type="EMBL" id="VZDO01000012">
    <property type="protein sequence ID" value="KAB0678802.1"/>
    <property type="molecule type" value="Genomic_DNA"/>
</dbReference>
<dbReference type="PANTHER" id="PTHR30437">
    <property type="entry name" value="TRANSCRIPTION ELONGATION FACTOR GREA"/>
    <property type="match status" value="1"/>
</dbReference>
<keyword evidence="3" id="KW-1185">Reference proteome</keyword>
<evidence type="ECO:0000259" key="1">
    <source>
        <dbReference type="Pfam" id="PF01272"/>
    </source>
</evidence>
<dbReference type="GO" id="GO:0006354">
    <property type="term" value="P:DNA-templated transcription elongation"/>
    <property type="evidence" value="ECO:0007669"/>
    <property type="project" value="TreeGrafter"/>
</dbReference>
<dbReference type="GO" id="GO:0032784">
    <property type="term" value="P:regulation of DNA-templated transcription elongation"/>
    <property type="evidence" value="ECO:0007669"/>
    <property type="project" value="InterPro"/>
</dbReference>
<keyword evidence="2" id="KW-0251">Elongation factor</keyword>